<dbReference type="SUPFAM" id="SSF57701">
    <property type="entry name" value="Zn2/Cys6 DNA-binding domain"/>
    <property type="match status" value="2"/>
</dbReference>
<dbReference type="Pfam" id="PF00735">
    <property type="entry name" value="Septin"/>
    <property type="match status" value="3"/>
</dbReference>
<dbReference type="InterPro" id="IPR030379">
    <property type="entry name" value="G_SEPTIN_dom"/>
</dbReference>
<keyword evidence="6" id="KW-1185">Reference proteome</keyword>
<dbReference type="AlphaFoldDB" id="A0A9P7EII8"/>
<feature type="compositionally biased region" description="Polar residues" evidence="2">
    <location>
        <begin position="593"/>
        <end position="607"/>
    </location>
</feature>
<feature type="domain" description="Septin-type G" evidence="4">
    <location>
        <begin position="131"/>
        <end position="521"/>
    </location>
</feature>
<dbReference type="Pfam" id="PF00172">
    <property type="entry name" value="Zn_clus"/>
    <property type="match status" value="2"/>
</dbReference>
<dbReference type="PROSITE" id="PS51719">
    <property type="entry name" value="G_SEPTIN"/>
    <property type="match status" value="1"/>
</dbReference>
<evidence type="ECO:0000313" key="6">
    <source>
        <dbReference type="Proteomes" id="UP000807769"/>
    </source>
</evidence>
<dbReference type="GO" id="GO:0005525">
    <property type="term" value="F:GTP binding"/>
    <property type="evidence" value="ECO:0007669"/>
    <property type="project" value="UniProtKB-KW"/>
</dbReference>
<evidence type="ECO:0000313" key="5">
    <source>
        <dbReference type="EMBL" id="KAG1822739.1"/>
    </source>
</evidence>
<dbReference type="SMART" id="SM00066">
    <property type="entry name" value="GAL4"/>
    <property type="match status" value="2"/>
</dbReference>
<dbReference type="RefSeq" id="XP_041197145.1">
    <property type="nucleotide sequence ID" value="XM_041334720.1"/>
</dbReference>
<dbReference type="Gene3D" id="4.10.240.10">
    <property type="entry name" value="Zn(2)-C6 fungal-type DNA-binding domain"/>
    <property type="match status" value="2"/>
</dbReference>
<keyword evidence="1" id="KW-0342">GTP-binding</keyword>
<accession>A0A9P7EII8</accession>
<sequence>MIEISKDSIQVGGINLGVMDPIGSVHVDFRLGSVSFPLFWNFGVYHPRACLTSRANPRSVSPERTFDSSVILTMPLVVDNGEQRIMNDDDDRIPIPPSVQSVPGATHSYSSNGLVPGTVGNGHDPHSNGLNDFSGYTVMVAGQRTGKTSFLRLLLDTSEISSTATKDQLASVAKFVQGCSGHTSHIRTASINIEHDIDQNSTPQVLTLTLVDTPSLTFEDEASTERAIHEILRHVESRFADGIEDEWRSPAGDNNIHLCIYFLDPDVIVPPSVPGPPAPLVTRARGSSFSVTEPEPVILEPPVTNNPLLCRPSLPLSEISTIRRLSARVNVLPVIARADTLTNDRLAAVKMAVRRDLAEAGIGFGIFDMDSHAQYQHRKDAAESAHPVKGEMVNGYSGHANKTSPHGHPSPPNSPAMASLKLPYALISPDIYSHSDGVARVPLSRHELVQQYAPLVLRHTASKLTRGKFIRSYRWGSMDVLDPVHSDFMPLRTAIFHHMETLQKYTREYLFEKFRNEYLLQHHSANHQLHPHTLQQAVPRTSVPLAHAPRPVLTIETQPGHGSVRHPPLPMARDIPPGADLRGPPLSRPMTDGASSQLQGKTASGRSSKQRTKKITVACNFCRSRKLKCDGGRPACSQCVKRSNLCDYMPQTSKRRNPHRPPKEDSESEMSGEDRSAEDNDPSVSPEIVSQPLSRRSSNVVDKRPILDSFPAIAGPSEPREGLHNMPPRPKSGIATGSSGTSDGRTLFKDNELPHIATLSLPENSPAAAMSAPPLPPIRPASEQQAAQRKRASTVPGRSNRPAASTGPKVVACNFCRARKTKCDGAHPACSSCARRSLPCNYNHDSSTNGVNKKGTRRASTSKANAPQVHLSSVHSPPAHSPPSSTVVGDSRYSAGKSSEENQGEPMDIDLKRKMDDMEPSHIQKRMRVDETTGDLIP</sequence>
<organism evidence="5 6">
    <name type="scientific">Suillus subaureus</name>
    <dbReference type="NCBI Taxonomy" id="48587"/>
    <lineage>
        <taxon>Eukaryota</taxon>
        <taxon>Fungi</taxon>
        <taxon>Dikarya</taxon>
        <taxon>Basidiomycota</taxon>
        <taxon>Agaricomycotina</taxon>
        <taxon>Agaricomycetes</taxon>
        <taxon>Agaricomycetidae</taxon>
        <taxon>Boletales</taxon>
        <taxon>Suillineae</taxon>
        <taxon>Suillaceae</taxon>
        <taxon>Suillus</taxon>
    </lineage>
</organism>
<feature type="compositionally biased region" description="Low complexity" evidence="2">
    <location>
        <begin position="869"/>
        <end position="888"/>
    </location>
</feature>
<dbReference type="PROSITE" id="PS50048">
    <property type="entry name" value="ZN2_CY6_FUNGAL_2"/>
    <property type="match status" value="2"/>
</dbReference>
<feature type="domain" description="Zn(2)-C6 fungal-type" evidence="3">
    <location>
        <begin position="618"/>
        <end position="648"/>
    </location>
</feature>
<comment type="caution">
    <text evidence="5">The sequence shown here is derived from an EMBL/GenBank/DDBJ whole genome shotgun (WGS) entry which is preliminary data.</text>
</comment>
<protein>
    <recommendedName>
        <fullName evidence="7">Zn(2)-C6 fungal-type domain-containing protein</fullName>
    </recommendedName>
</protein>
<feature type="compositionally biased region" description="Polar residues" evidence="2">
    <location>
        <begin position="735"/>
        <end position="744"/>
    </location>
</feature>
<dbReference type="GO" id="GO:0000981">
    <property type="term" value="F:DNA-binding transcription factor activity, RNA polymerase II-specific"/>
    <property type="evidence" value="ECO:0007669"/>
    <property type="project" value="InterPro"/>
</dbReference>
<dbReference type="CDD" id="cd00067">
    <property type="entry name" value="GAL4"/>
    <property type="match status" value="2"/>
</dbReference>
<feature type="region of interest" description="Disordered" evidence="2">
    <location>
        <begin position="649"/>
        <end position="810"/>
    </location>
</feature>
<keyword evidence="1" id="KW-0547">Nucleotide-binding</keyword>
<evidence type="ECO:0000259" key="3">
    <source>
        <dbReference type="PROSITE" id="PS50048"/>
    </source>
</evidence>
<dbReference type="Proteomes" id="UP000807769">
    <property type="component" value="Unassembled WGS sequence"/>
</dbReference>
<dbReference type="GO" id="GO:0008270">
    <property type="term" value="F:zinc ion binding"/>
    <property type="evidence" value="ECO:0007669"/>
    <property type="project" value="InterPro"/>
</dbReference>
<dbReference type="OrthoDB" id="10261408at2759"/>
<evidence type="ECO:0000256" key="1">
    <source>
        <dbReference type="RuleBase" id="RU004560"/>
    </source>
</evidence>
<feature type="region of interest" description="Disordered" evidence="2">
    <location>
        <begin position="822"/>
        <end position="938"/>
    </location>
</feature>
<reference evidence="5" key="1">
    <citation type="journal article" date="2020" name="New Phytol.">
        <title>Comparative genomics reveals dynamic genome evolution in host specialist ectomycorrhizal fungi.</title>
        <authorList>
            <person name="Lofgren L.A."/>
            <person name="Nguyen N.H."/>
            <person name="Vilgalys R."/>
            <person name="Ruytinx J."/>
            <person name="Liao H.L."/>
            <person name="Branco S."/>
            <person name="Kuo A."/>
            <person name="LaButti K."/>
            <person name="Lipzen A."/>
            <person name="Andreopoulos W."/>
            <person name="Pangilinan J."/>
            <person name="Riley R."/>
            <person name="Hundley H."/>
            <person name="Na H."/>
            <person name="Barry K."/>
            <person name="Grigoriev I.V."/>
            <person name="Stajich J.E."/>
            <person name="Kennedy P.G."/>
        </authorList>
    </citation>
    <scope>NUCLEOTIDE SEQUENCE</scope>
    <source>
        <strain evidence="5">MN1</strain>
    </source>
</reference>
<dbReference type="GeneID" id="64628737"/>
<evidence type="ECO:0008006" key="7">
    <source>
        <dbReference type="Google" id="ProtNLM"/>
    </source>
</evidence>
<dbReference type="InterPro" id="IPR036864">
    <property type="entry name" value="Zn2-C6_fun-type_DNA-bd_sf"/>
</dbReference>
<proteinExistence type="inferred from homology"/>
<feature type="region of interest" description="Disordered" evidence="2">
    <location>
        <begin position="391"/>
        <end position="415"/>
    </location>
</feature>
<feature type="domain" description="Zn(2)-C6 fungal-type" evidence="3">
    <location>
        <begin position="812"/>
        <end position="842"/>
    </location>
</feature>
<dbReference type="PANTHER" id="PTHR18884">
    <property type="entry name" value="SEPTIN"/>
    <property type="match status" value="1"/>
</dbReference>
<evidence type="ECO:0000256" key="2">
    <source>
        <dbReference type="SAM" id="MobiDB-lite"/>
    </source>
</evidence>
<feature type="compositionally biased region" description="Polar residues" evidence="2">
    <location>
        <begin position="691"/>
        <end position="700"/>
    </location>
</feature>
<gene>
    <name evidence="5" type="ORF">BJ212DRAFT_1330188</name>
</gene>
<comment type="similarity">
    <text evidence="1">Belongs to the TRAFAC class TrmE-Era-EngA-EngB-Septin-like GTPase superfamily. Septin GTPase family.</text>
</comment>
<feature type="region of interest" description="Disordered" evidence="2">
    <location>
        <begin position="553"/>
        <end position="613"/>
    </location>
</feature>
<dbReference type="EMBL" id="JABBWG010000005">
    <property type="protein sequence ID" value="KAG1822739.1"/>
    <property type="molecule type" value="Genomic_DNA"/>
</dbReference>
<dbReference type="Gene3D" id="3.40.50.300">
    <property type="entry name" value="P-loop containing nucleotide triphosphate hydrolases"/>
    <property type="match status" value="1"/>
</dbReference>
<evidence type="ECO:0000259" key="4">
    <source>
        <dbReference type="PROSITE" id="PS51719"/>
    </source>
</evidence>
<name>A0A9P7EII8_9AGAM</name>
<dbReference type="InterPro" id="IPR027417">
    <property type="entry name" value="P-loop_NTPase"/>
</dbReference>
<dbReference type="PROSITE" id="PS00463">
    <property type="entry name" value="ZN2_CY6_FUNGAL_1"/>
    <property type="match status" value="2"/>
</dbReference>
<dbReference type="InterPro" id="IPR001138">
    <property type="entry name" value="Zn2Cys6_DnaBD"/>
</dbReference>
<feature type="compositionally biased region" description="Basic and acidic residues" evidence="2">
    <location>
        <begin position="909"/>
        <end position="931"/>
    </location>
</feature>